<proteinExistence type="predicted"/>
<gene>
    <name evidence="1" type="ORF">N1F79_15245</name>
</gene>
<dbReference type="RefSeq" id="WP_303306814.1">
    <property type="nucleotide sequence ID" value="NZ_JAODOP010000004.1"/>
</dbReference>
<evidence type="ECO:0008006" key="3">
    <source>
        <dbReference type="Google" id="ProtNLM"/>
    </source>
</evidence>
<dbReference type="InterPro" id="IPR029024">
    <property type="entry name" value="TerB-like"/>
</dbReference>
<evidence type="ECO:0000313" key="1">
    <source>
        <dbReference type="EMBL" id="MEF3834491.1"/>
    </source>
</evidence>
<evidence type="ECO:0000313" key="2">
    <source>
        <dbReference type="Proteomes" id="UP001337305"/>
    </source>
</evidence>
<dbReference type="SUPFAM" id="SSF158682">
    <property type="entry name" value="TerB-like"/>
    <property type="match status" value="1"/>
</dbReference>
<dbReference type="EMBL" id="JAODOP010000004">
    <property type="protein sequence ID" value="MEF3834491.1"/>
    <property type="molecule type" value="Genomic_DNA"/>
</dbReference>
<reference evidence="1 2" key="1">
    <citation type="submission" date="2022-09" db="EMBL/GenBank/DDBJ databases">
        <title>Genome sequencing of Flavivirga sp. MEBiC05379.</title>
        <authorList>
            <person name="Oh H.-M."/>
            <person name="Kwon K.K."/>
            <person name="Park M.J."/>
            <person name="Yang S.-H."/>
        </authorList>
    </citation>
    <scope>NUCLEOTIDE SEQUENCE [LARGE SCALE GENOMIC DNA]</scope>
    <source>
        <strain evidence="1 2">MEBiC05379</strain>
    </source>
</reference>
<sequence>MEESRSEYFKAYAAIMKITLRDGDASEEEKDFLQSFGKKLGVSSSEYFELVDTYMEYEITAPYTYNERLESLYKLTEIVYNDDGLNKTLKEKWLKRMAIAIGFDPSNIKYVVAKSFDLFNDTKNLDLKTYKESIKNIMH</sequence>
<organism evidence="1 2">
    <name type="scientific">Flavivirga spongiicola</name>
    <dbReference type="NCBI Taxonomy" id="421621"/>
    <lineage>
        <taxon>Bacteria</taxon>
        <taxon>Pseudomonadati</taxon>
        <taxon>Bacteroidota</taxon>
        <taxon>Flavobacteriia</taxon>
        <taxon>Flavobacteriales</taxon>
        <taxon>Flavobacteriaceae</taxon>
        <taxon>Flavivirga</taxon>
    </lineage>
</organism>
<dbReference type="Proteomes" id="UP001337305">
    <property type="component" value="Unassembled WGS sequence"/>
</dbReference>
<dbReference type="Gene3D" id="1.10.3680.10">
    <property type="entry name" value="TerB-like"/>
    <property type="match status" value="1"/>
</dbReference>
<name>A0ABU7XVT1_9FLAO</name>
<accession>A0ABU7XVT1</accession>
<keyword evidence="2" id="KW-1185">Reference proteome</keyword>
<comment type="caution">
    <text evidence="1">The sequence shown here is derived from an EMBL/GenBank/DDBJ whole genome shotgun (WGS) entry which is preliminary data.</text>
</comment>
<protein>
    <recommendedName>
        <fullName evidence="3">TerB family tellurite resistance protein</fullName>
    </recommendedName>
</protein>